<dbReference type="GO" id="GO:0016342">
    <property type="term" value="C:catenin complex"/>
    <property type="evidence" value="ECO:0007669"/>
    <property type="project" value="TreeGrafter"/>
</dbReference>
<dbReference type="Pfam" id="PF17963">
    <property type="entry name" value="Big_9"/>
    <property type="match status" value="3"/>
</dbReference>
<dbReference type="InterPro" id="IPR006644">
    <property type="entry name" value="Cadg"/>
</dbReference>
<feature type="domain" description="Cadherin" evidence="7">
    <location>
        <begin position="1908"/>
        <end position="2002"/>
    </location>
</feature>
<dbReference type="Gene3D" id="2.60.40.60">
    <property type="entry name" value="Cadherins"/>
    <property type="match status" value="2"/>
</dbReference>
<dbReference type="GO" id="GO:0005509">
    <property type="term" value="F:calcium ion binding"/>
    <property type="evidence" value="ECO:0007669"/>
    <property type="project" value="InterPro"/>
</dbReference>
<keyword evidence="3" id="KW-0677">Repeat</keyword>
<dbReference type="InterPro" id="IPR037524">
    <property type="entry name" value="PA14/GLEYA"/>
</dbReference>
<dbReference type="GO" id="GO:0007156">
    <property type="term" value="P:homophilic cell adhesion via plasma membrane adhesion molecules"/>
    <property type="evidence" value="ECO:0007669"/>
    <property type="project" value="InterPro"/>
</dbReference>
<dbReference type="InterPro" id="IPR001769">
    <property type="entry name" value="Gingipain"/>
</dbReference>
<evidence type="ECO:0000256" key="3">
    <source>
        <dbReference type="ARBA" id="ARBA00022737"/>
    </source>
</evidence>
<accession>A0A1V1PEG9</accession>
<evidence type="ECO:0000259" key="7">
    <source>
        <dbReference type="PROSITE" id="PS50268"/>
    </source>
</evidence>
<dbReference type="InterPro" id="IPR003961">
    <property type="entry name" value="FN3_dom"/>
</dbReference>
<dbReference type="Gene3D" id="3.40.50.1460">
    <property type="match status" value="1"/>
</dbReference>
<dbReference type="GO" id="GO:0016477">
    <property type="term" value="P:cell migration"/>
    <property type="evidence" value="ECO:0007669"/>
    <property type="project" value="TreeGrafter"/>
</dbReference>
<dbReference type="InterPro" id="IPR036116">
    <property type="entry name" value="FN3_sf"/>
</dbReference>
<dbReference type="SUPFAM" id="SSF49313">
    <property type="entry name" value="Cadherin-like"/>
    <property type="match status" value="4"/>
</dbReference>
<reference evidence="11" key="1">
    <citation type="submission" date="2012-11" db="EMBL/GenBank/DDBJ databases">
        <authorList>
            <person name="Lucero-Rivera Y.E."/>
            <person name="Tovar-Ramirez D."/>
        </authorList>
    </citation>
    <scope>NUCLEOTIDE SEQUENCE [LARGE SCALE GENOMIC DNA]</scope>
    <source>
        <strain evidence="11">Araruama</strain>
    </source>
</reference>
<name>A0A1V1PEG9_9BACT</name>
<dbReference type="SUPFAM" id="SSF52129">
    <property type="entry name" value="Caspase-like"/>
    <property type="match status" value="1"/>
</dbReference>
<keyword evidence="2" id="KW-0732">Signal</keyword>
<dbReference type="InterPro" id="IPR013783">
    <property type="entry name" value="Ig-like_fold"/>
</dbReference>
<dbReference type="Gene3D" id="2.60.40.3440">
    <property type="match status" value="1"/>
</dbReference>
<dbReference type="PANTHER" id="PTHR24027">
    <property type="entry name" value="CADHERIN-23"/>
    <property type="match status" value="1"/>
</dbReference>
<feature type="domain" description="Cadherin" evidence="7">
    <location>
        <begin position="1642"/>
        <end position="1745"/>
    </location>
</feature>
<dbReference type="InterPro" id="IPR039808">
    <property type="entry name" value="Cadherin"/>
</dbReference>
<dbReference type="Pfam" id="PF00028">
    <property type="entry name" value="Cadherin"/>
    <property type="match status" value="1"/>
</dbReference>
<dbReference type="InterPro" id="IPR011658">
    <property type="entry name" value="PA14_dom"/>
</dbReference>
<dbReference type="Gene3D" id="3.40.50.10390">
    <property type="entry name" value="Gingipain r, domain 1"/>
    <property type="match status" value="1"/>
</dbReference>
<evidence type="ECO:0000256" key="1">
    <source>
        <dbReference type="ARBA" id="ARBA00004370"/>
    </source>
</evidence>
<dbReference type="Gene3D" id="2.60.120.380">
    <property type="match status" value="1"/>
</dbReference>
<dbReference type="InterPro" id="IPR029031">
    <property type="entry name" value="Gingipain_N_sf"/>
</dbReference>
<feature type="transmembrane region" description="Helical" evidence="6">
    <location>
        <begin position="30"/>
        <end position="50"/>
    </location>
</feature>
<evidence type="ECO:0000313" key="11">
    <source>
        <dbReference type="Proteomes" id="UP000189670"/>
    </source>
</evidence>
<dbReference type="InterPro" id="IPR044060">
    <property type="entry name" value="Bacterial_rp_domain"/>
</dbReference>
<dbReference type="GO" id="GO:0045296">
    <property type="term" value="F:cadherin binding"/>
    <property type="evidence" value="ECO:0007669"/>
    <property type="project" value="TreeGrafter"/>
</dbReference>
<proteinExistence type="predicted"/>
<dbReference type="Gene3D" id="3.90.182.10">
    <property type="entry name" value="Toxin - Anthrax Protective Antigen,domain 1"/>
    <property type="match status" value="2"/>
</dbReference>
<dbReference type="Pfam" id="PF07691">
    <property type="entry name" value="PA14"/>
    <property type="match status" value="3"/>
</dbReference>
<dbReference type="PROSITE" id="PS50853">
    <property type="entry name" value="FN3"/>
    <property type="match status" value="1"/>
</dbReference>
<dbReference type="PANTHER" id="PTHR24027:SF438">
    <property type="entry name" value="CADHERIN 23"/>
    <property type="match status" value="1"/>
</dbReference>
<dbReference type="SMART" id="SM00758">
    <property type="entry name" value="PA14"/>
    <property type="match status" value="3"/>
</dbReference>
<dbReference type="PROSITE" id="PS50268">
    <property type="entry name" value="CADHERIN_2"/>
    <property type="match status" value="2"/>
</dbReference>
<dbReference type="SUPFAM" id="SSF49265">
    <property type="entry name" value="Fibronectin type III"/>
    <property type="match status" value="1"/>
</dbReference>
<feature type="domain" description="PA14" evidence="9">
    <location>
        <begin position="1997"/>
        <end position="2144"/>
    </location>
</feature>
<evidence type="ECO:0000256" key="5">
    <source>
        <dbReference type="ARBA" id="ARBA00023136"/>
    </source>
</evidence>
<dbReference type="SMART" id="SM00060">
    <property type="entry name" value="FN3"/>
    <property type="match status" value="1"/>
</dbReference>
<keyword evidence="5 6" id="KW-0472">Membrane</keyword>
<dbReference type="SMART" id="SM00736">
    <property type="entry name" value="CADG"/>
    <property type="match status" value="2"/>
</dbReference>
<protein>
    <submittedName>
        <fullName evidence="10">Uncharacterized protein</fullName>
    </submittedName>
</protein>
<feature type="domain" description="PA14" evidence="9">
    <location>
        <begin position="1485"/>
        <end position="1631"/>
    </location>
</feature>
<comment type="caution">
    <text evidence="10">The sequence shown here is derived from an EMBL/GenBank/DDBJ whole genome shotgun (WGS) entry which is preliminary data.</text>
</comment>
<dbReference type="InterPro" id="IPR012600">
    <property type="entry name" value="Propeptide_C25"/>
</dbReference>
<organism evidence="10 11">
    <name type="scientific">Candidatus Magnetoglobus multicellularis str. Araruama</name>
    <dbReference type="NCBI Taxonomy" id="890399"/>
    <lineage>
        <taxon>Bacteria</taxon>
        <taxon>Pseudomonadati</taxon>
        <taxon>Thermodesulfobacteriota</taxon>
        <taxon>Desulfobacteria</taxon>
        <taxon>Desulfobacterales</taxon>
        <taxon>Desulfobacteraceae</taxon>
        <taxon>Candidatus Magnetoglobus</taxon>
    </lineage>
</organism>
<evidence type="ECO:0000259" key="9">
    <source>
        <dbReference type="PROSITE" id="PS51820"/>
    </source>
</evidence>
<dbReference type="Pfam" id="PF08126">
    <property type="entry name" value="Propeptide_C25"/>
    <property type="match status" value="1"/>
</dbReference>
<dbReference type="GO" id="GO:0006508">
    <property type="term" value="P:proteolysis"/>
    <property type="evidence" value="ECO:0007669"/>
    <property type="project" value="InterPro"/>
</dbReference>
<evidence type="ECO:0000256" key="2">
    <source>
        <dbReference type="ARBA" id="ARBA00022729"/>
    </source>
</evidence>
<dbReference type="InterPro" id="IPR038490">
    <property type="entry name" value="Gingipain_propep_sf"/>
</dbReference>
<dbReference type="CDD" id="cd00063">
    <property type="entry name" value="FN3"/>
    <property type="match status" value="1"/>
</dbReference>
<sequence length="2198" mass="245820">MPFGTSFALNLNNVHLFLQTIKRRQIMNKFFLSGASIIIFLAVLGSTFLIQNTANVQNDFTQEPIFIEKDCPVTGINTSSYKDILNAINNQQAQAVSQTKDLATQTLGELTRTLLTAIENNEDHASIIKIAKIRKQKMAHAIRNDPEQAIKWGIETSVRENLPEEIRRHIERQIHSNASNSMFSAGGYQSHQDNLRTLMVKGQTFHAFVYGNRLDQAVFSQEPIEGIALGSLMAVADDTIQSEQTIKVQEPKKVQITHTFYFHPDEVKFERKQDFDVVRMIDSIPGESSPGSPSLPTRLASIEIPAGANVLNVSARGNEFIFKAGLEIFPAQPQTPTSQGEASEFVQPNPAIYDSMNKFPDSVAIHDGTRRVRGKTYVTVRLNPLRYIPKARELYFAKSIKVIIDYLTPAIPPASSPSENENILNSPLGFSHVSIQNLDESNLSALKASSVQVSLQTTVTMNYNYLIVTSNDLVDAFQPLAIHRQSNNSFSTRILTIEEINAQYDGTRPDGKEDLQTKIRNAIADYVQNHGTTHVVLGGDNTIVPDRDTYVSVGSYKESRMPTDLYYAGLDGSWDEWDMDGVYGEAYVGGQWNQHEGDLSADVLLGRIPIQTAEQATAYINKVISYETEPQTDIQKKILIAGMKLWNRYSDNQRPDEEMTDGHMQFRDSNHTTVSDAEIWSRRMYRDTVENCFNANQLSYLLDTLSSWDNGNAGSYASSRDNMIDRFNEGWNFMTYNTHGNTNIWATESGHFKDSHAMKLNNLTAFVYTIACITGAFDRERALSEGFIRNPDGGAIVYMGCSRYGWGSPGSYHGGTSLMYQRKFYEKVFKNKITQVGKAFNAHKAAYSPSSSYNGSYRWVQFGMNLQGDPAIEIKGIIENKPPEANDQSVVVNMDTPTFITLDARDPENQSLNFELLTQPEHGRLEEQTINQYSADLSQSNSSLFGKNMTYIPETGYMGHDSFTYQVSDGDYTSRVATVSITIQSSDTEPPSPPQNLAARTNGEGSILLQWTASTDNYSVSEYNIFRNNRIVASSVYPNYNDTNLDPKTVYHYQVQAVDPVGNTSGFSAMVDIETIAEIFPPDGNIPDSWRKKGSFGWQVCDTVSSTGKMSLKAEDINDMVTAGIQYQSYFKQGTIQFDVLVSCEARFDKLTFFIDNQEMKTWSGIQDQWETVSFQITEGDHTIAWIYSKDYSGSSGDDTAWIDNVTLPATYPGAIVRFNIQGMGTTSPQAGVHSLTTEIDHPIYAMPDLGYAFEKWSATDHAVLGDPNADSTTVTLQGTDIVHIVTAHFIQTNQPPEFNQDYYTLEPVSEDENVSIDLTGFASDADENDVLTFYKISGPQWLTMSPNNVLHGTPTNDNVGQNTFVIRVLDNMQAMDEAIVEIVVNNVNDAPSFISQTLTAEPATKDQAYQFSVAHLASDPDINDTLTFSKESGPQWLVLSQNGTIVGTPSEAGNDSFEIKVIDQAGAFDTATLVITVKDTENDYYAPGITVAYYDFQTRLASLPDFDRMPDLVRIESDINYKKSRNVWPELDRIYTDTYGSIHDGYIYIESAGEYTFYLKSDDGSRLWINGLSIIENDGLHGMREKSGKVSLDSGYHHLRIHFFENYGHTGLILSFKSEDMSKQVVPSEILFHCTDNKQPLITSKSFQIFDQQIQGAIIGQMMGSDPNLMDQLTYAILGQDDDTIAIKAETGELYVSNPALVAQNSGKTLELTIQISDNGEPALTDTATAWISIESLTDYAPGLRAEFFDFNEKLRSLPDLQWLLPDVIRTDDRLDYESIRDAWDGLPVDFKDTFASRHTGFIYIDTAGEYTFYLKSDDGSKMWMNNQLLINNDGLHGMREKKSTVSLEEGFHPIRIEFFENRGGAGLILSYKGPDFNKRIVPASVLYQSTKNLGPTLFDQTGVAIEGQDMGSVVGKMTAFDPNYGDEITYAISDGNLNSAFEINAANGEVSILNPVAIDKAVHPYFLLIISATDSGEPAISDMAALTVTVYRANDYLPGLQSEFFNESKRINQLPDLTDKTADIVRTDQQINYKKSSQSWTGLPSEYKSNFVSRHTGYLYIDAPGIYTLYLNSDDGSKMWINGEEVIDNKGLHAMRERASMIELSQGYHHIRIEYFERTGWAGLILSYSSDFISKQVIPESMFYHTVVQDIHVPAKESTQVIANIGITDGEEEWLETDYDDEDTWFVEDYSLEEVE</sequence>
<dbReference type="Gene3D" id="2.60.40.3800">
    <property type="match status" value="1"/>
</dbReference>
<evidence type="ECO:0000259" key="8">
    <source>
        <dbReference type="PROSITE" id="PS50853"/>
    </source>
</evidence>
<dbReference type="Pfam" id="PF01364">
    <property type="entry name" value="Peptidase_C25"/>
    <property type="match status" value="1"/>
</dbReference>
<evidence type="ECO:0000256" key="6">
    <source>
        <dbReference type="SAM" id="Phobius"/>
    </source>
</evidence>
<evidence type="ECO:0000313" key="10">
    <source>
        <dbReference type="EMBL" id="ETR73065.1"/>
    </source>
</evidence>
<evidence type="ECO:0000256" key="4">
    <source>
        <dbReference type="ARBA" id="ARBA00022837"/>
    </source>
</evidence>
<dbReference type="InterPro" id="IPR029030">
    <property type="entry name" value="Caspase-like_dom_sf"/>
</dbReference>
<dbReference type="GO" id="GO:0004197">
    <property type="term" value="F:cysteine-type endopeptidase activity"/>
    <property type="evidence" value="ECO:0007669"/>
    <property type="project" value="InterPro"/>
</dbReference>
<comment type="subcellular location">
    <subcellularLocation>
        <location evidence="1">Membrane</location>
    </subcellularLocation>
</comment>
<feature type="domain" description="PA14" evidence="9">
    <location>
        <begin position="1740"/>
        <end position="1887"/>
    </location>
</feature>
<dbReference type="Gene3D" id="2.60.40.10">
    <property type="entry name" value="Immunoglobulins"/>
    <property type="match status" value="3"/>
</dbReference>
<keyword evidence="6" id="KW-0812">Transmembrane</keyword>
<keyword evidence="6" id="KW-1133">Transmembrane helix</keyword>
<dbReference type="SUPFAM" id="SSF56988">
    <property type="entry name" value="Anthrax protective antigen"/>
    <property type="match status" value="3"/>
</dbReference>
<dbReference type="Proteomes" id="UP000189670">
    <property type="component" value="Unassembled WGS sequence"/>
</dbReference>
<dbReference type="Pfam" id="PF18998">
    <property type="entry name" value="Flg_new_2"/>
    <property type="match status" value="1"/>
</dbReference>
<dbReference type="InterPro" id="IPR015919">
    <property type="entry name" value="Cadherin-like_sf"/>
</dbReference>
<keyword evidence="4" id="KW-0106">Calcium</keyword>
<dbReference type="EMBL" id="ATBP01000091">
    <property type="protein sequence ID" value="ETR73065.1"/>
    <property type="molecule type" value="Genomic_DNA"/>
</dbReference>
<feature type="domain" description="Fibronectin type-III" evidence="8">
    <location>
        <begin position="993"/>
        <end position="1078"/>
    </location>
</feature>
<dbReference type="GO" id="GO:0008013">
    <property type="term" value="F:beta-catenin binding"/>
    <property type="evidence" value="ECO:0007669"/>
    <property type="project" value="TreeGrafter"/>
</dbReference>
<dbReference type="CDD" id="cd11304">
    <property type="entry name" value="Cadherin_repeat"/>
    <property type="match status" value="2"/>
</dbReference>
<dbReference type="Pfam" id="PF00041">
    <property type="entry name" value="fn3"/>
    <property type="match status" value="1"/>
</dbReference>
<dbReference type="SMART" id="SM00112">
    <property type="entry name" value="CA"/>
    <property type="match status" value="3"/>
</dbReference>
<gene>
    <name evidence="10" type="ORF">OMM_01242</name>
</gene>
<dbReference type="InterPro" id="IPR002126">
    <property type="entry name" value="Cadherin-like_dom"/>
</dbReference>
<dbReference type="PROSITE" id="PS51820">
    <property type="entry name" value="PA14"/>
    <property type="match status" value="3"/>
</dbReference>